<dbReference type="EMBL" id="CABVOU010000027">
    <property type="protein sequence ID" value="VVZ95281.1"/>
    <property type="molecule type" value="Genomic_DNA"/>
</dbReference>
<organism evidence="1 2">
    <name type="scientific">Halomonas lysinitropha</name>
    <dbReference type="NCBI Taxonomy" id="2607506"/>
    <lineage>
        <taxon>Bacteria</taxon>
        <taxon>Pseudomonadati</taxon>
        <taxon>Pseudomonadota</taxon>
        <taxon>Gammaproteobacteria</taxon>
        <taxon>Oceanospirillales</taxon>
        <taxon>Halomonadaceae</taxon>
        <taxon>Halomonas</taxon>
    </lineage>
</organism>
<gene>
    <name evidence="1" type="ORF">HALO32_01346</name>
</gene>
<evidence type="ECO:0000313" key="1">
    <source>
        <dbReference type="EMBL" id="VVZ95281.1"/>
    </source>
</evidence>
<evidence type="ECO:0000313" key="2">
    <source>
        <dbReference type="Proteomes" id="UP000326725"/>
    </source>
</evidence>
<reference evidence="1 2" key="1">
    <citation type="submission" date="2019-09" db="EMBL/GenBank/DDBJ databases">
        <authorList>
            <person name="Criscuolo A."/>
        </authorList>
    </citation>
    <scope>NUCLEOTIDE SEQUENCE [LARGE SCALE GENOMIC DNA]</scope>
    <source>
        <strain evidence="2">3(2)</strain>
    </source>
</reference>
<dbReference type="Proteomes" id="UP000326725">
    <property type="component" value="Unassembled WGS sequence"/>
</dbReference>
<accession>A0A5K1I4B3</accession>
<name>A0A5K1I4B3_9GAMM</name>
<protein>
    <submittedName>
        <fullName evidence="1">Uncharacterized protein</fullName>
    </submittedName>
</protein>
<dbReference type="AlphaFoldDB" id="A0A5K1I4B3"/>
<proteinExistence type="predicted"/>
<keyword evidence="2" id="KW-1185">Reference proteome</keyword>
<dbReference type="RefSeq" id="WP_151442995.1">
    <property type="nucleotide sequence ID" value="NZ_CABVOU010000027.1"/>
</dbReference>
<sequence length="143" mass="15618">MAKLRFPEIFGSRDHNDMVIDAFEVGYGLEGDEVLRGCYGSNYSFLAGGPGDDIYVAADWAALKILDSGGFHSVVADGISVLREGTYVATVEGRHLIAGDIYSGQQVAISNWEDPQFRIEEFVLADGIYSFDQIHTTVFSSPN</sequence>